<proteinExistence type="predicted"/>
<reference evidence="2 3" key="1">
    <citation type="submission" date="2024-01" db="EMBL/GenBank/DDBJ databases">
        <title>The genomes of 5 underutilized Papilionoideae crops provide insights into root nodulation and disease resistanc.</title>
        <authorList>
            <person name="Jiang F."/>
        </authorList>
    </citation>
    <scope>NUCLEOTIDE SEQUENCE [LARGE SCALE GENOMIC DNA]</scope>
    <source>
        <strain evidence="2">LVBAO_FW01</strain>
        <tissue evidence="2">Leaves</tissue>
    </source>
</reference>
<protein>
    <recommendedName>
        <fullName evidence="4">IMS import disulfide relay-system CHCH-CHCH-like Cx9C domain-containing protein</fullName>
    </recommendedName>
</protein>
<accession>A0AAN9LIT3</accession>
<dbReference type="PANTHER" id="PTHR34561">
    <property type="entry name" value="NADH DEHYDROGENASE [UBIQUINONE] 1 ALPHA SUBCOMPLEX ASSEMBLY FACTOR 8"/>
    <property type="match status" value="1"/>
</dbReference>
<organism evidence="2 3">
    <name type="scientific">Canavalia gladiata</name>
    <name type="common">Sword bean</name>
    <name type="synonym">Dolichos gladiatus</name>
    <dbReference type="NCBI Taxonomy" id="3824"/>
    <lineage>
        <taxon>Eukaryota</taxon>
        <taxon>Viridiplantae</taxon>
        <taxon>Streptophyta</taxon>
        <taxon>Embryophyta</taxon>
        <taxon>Tracheophyta</taxon>
        <taxon>Spermatophyta</taxon>
        <taxon>Magnoliopsida</taxon>
        <taxon>eudicotyledons</taxon>
        <taxon>Gunneridae</taxon>
        <taxon>Pentapetalae</taxon>
        <taxon>rosids</taxon>
        <taxon>fabids</taxon>
        <taxon>Fabales</taxon>
        <taxon>Fabaceae</taxon>
        <taxon>Papilionoideae</taxon>
        <taxon>50 kb inversion clade</taxon>
        <taxon>NPAAA clade</taxon>
        <taxon>indigoferoid/millettioid clade</taxon>
        <taxon>Phaseoleae</taxon>
        <taxon>Canavalia</taxon>
    </lineage>
</organism>
<dbReference type="InterPro" id="IPR034595">
    <property type="entry name" value="NDUFAF8"/>
</dbReference>
<name>A0AAN9LIT3_CANGL</name>
<feature type="signal peptide" evidence="1">
    <location>
        <begin position="1"/>
        <end position="21"/>
    </location>
</feature>
<evidence type="ECO:0008006" key="4">
    <source>
        <dbReference type="Google" id="ProtNLM"/>
    </source>
</evidence>
<sequence length="162" mass="18548">MSMRLHRHGSLLLAMVWLDLQFLPFQIVIQYYEVQSRSNEEQSEVVKSQLATQAMRLVECIWPIPDGEDTVGVLIFLSTEIPRVKIYVILEIRIELLLFAVDMKEKKNTTSTLKRILVNCASQAKAYGSCVAAKVPDIERDVCVKEFLALKSCMQNMLKKKV</sequence>
<dbReference type="GO" id="GO:0032981">
    <property type="term" value="P:mitochondrial respiratory chain complex I assembly"/>
    <property type="evidence" value="ECO:0007669"/>
    <property type="project" value="InterPro"/>
</dbReference>
<dbReference type="Gene3D" id="1.10.287.2900">
    <property type="match status" value="1"/>
</dbReference>
<dbReference type="PANTHER" id="PTHR34561:SF1">
    <property type="entry name" value="NADH DEHYDROGENASE [UBIQUINONE] 1 ALPHA SUBCOMPLEX ASSEMBLY FACTOR 8"/>
    <property type="match status" value="1"/>
</dbReference>
<gene>
    <name evidence="2" type="ORF">VNO77_17222</name>
</gene>
<evidence type="ECO:0000313" key="2">
    <source>
        <dbReference type="EMBL" id="KAK7336676.1"/>
    </source>
</evidence>
<dbReference type="GO" id="GO:0005739">
    <property type="term" value="C:mitochondrion"/>
    <property type="evidence" value="ECO:0007669"/>
    <property type="project" value="InterPro"/>
</dbReference>
<dbReference type="AlphaFoldDB" id="A0AAN9LIT3"/>
<keyword evidence="3" id="KW-1185">Reference proteome</keyword>
<evidence type="ECO:0000256" key="1">
    <source>
        <dbReference type="SAM" id="SignalP"/>
    </source>
</evidence>
<dbReference type="Proteomes" id="UP001367508">
    <property type="component" value="Unassembled WGS sequence"/>
</dbReference>
<keyword evidence="1" id="KW-0732">Signal</keyword>
<evidence type="ECO:0000313" key="3">
    <source>
        <dbReference type="Proteomes" id="UP001367508"/>
    </source>
</evidence>
<comment type="caution">
    <text evidence="2">The sequence shown here is derived from an EMBL/GenBank/DDBJ whole genome shotgun (WGS) entry which is preliminary data.</text>
</comment>
<dbReference type="EMBL" id="JAYMYQ010000004">
    <property type="protein sequence ID" value="KAK7336676.1"/>
    <property type="molecule type" value="Genomic_DNA"/>
</dbReference>
<feature type="chain" id="PRO_5043049219" description="IMS import disulfide relay-system CHCH-CHCH-like Cx9C domain-containing protein" evidence="1">
    <location>
        <begin position="22"/>
        <end position="162"/>
    </location>
</feature>